<sequence length="108" mass="12487">MNKLLFSWLRRLHVSLLLLLAVPASAQRLVQSISSDWLFRKGELTTGSDGWEKVSLPHTWNATDVLDDEPGYYRGVGTYKKTLTVPADWQRRRVFLRFEGPIKKPRCT</sequence>
<proteinExistence type="predicted"/>
<reference evidence="2" key="1">
    <citation type="submission" date="2022-04" db="EMBL/GenBank/DDBJ databases">
        <title>Hymenobacter sp. isolated from the air.</title>
        <authorList>
            <person name="Won M."/>
            <person name="Lee C.-M."/>
            <person name="Woen H.-Y."/>
            <person name="Kwon S.-W."/>
        </authorList>
    </citation>
    <scope>NUCLEOTIDE SEQUENCE</scope>
    <source>
        <strain evidence="2">5420S-77</strain>
        <plasmid evidence="2">unnamed1</plasmid>
    </source>
</reference>
<keyword evidence="2" id="KW-0614">Plasmid</keyword>
<protein>
    <recommendedName>
        <fullName evidence="4">Glycosyl hydrolases family 2 sugar binding domain-containing protein</fullName>
    </recommendedName>
</protein>
<dbReference type="EMBL" id="CP095062">
    <property type="protein sequence ID" value="UOQ68557.1"/>
    <property type="molecule type" value="Genomic_DNA"/>
</dbReference>
<evidence type="ECO:0008006" key="4">
    <source>
        <dbReference type="Google" id="ProtNLM"/>
    </source>
</evidence>
<dbReference type="InterPro" id="IPR051913">
    <property type="entry name" value="GH2_Domain-Containing"/>
</dbReference>
<evidence type="ECO:0000313" key="3">
    <source>
        <dbReference type="Proteomes" id="UP000830401"/>
    </source>
</evidence>
<feature type="chain" id="PRO_5046564735" description="Glycosyl hydrolases family 2 sugar binding domain-containing protein" evidence="1">
    <location>
        <begin position="27"/>
        <end position="108"/>
    </location>
</feature>
<feature type="signal peptide" evidence="1">
    <location>
        <begin position="1"/>
        <end position="26"/>
    </location>
</feature>
<keyword evidence="1" id="KW-0732">Signal</keyword>
<dbReference type="PANTHER" id="PTHR42732:SF1">
    <property type="entry name" value="BETA-MANNOSIDASE"/>
    <property type="match status" value="1"/>
</dbReference>
<dbReference type="SUPFAM" id="SSF49785">
    <property type="entry name" value="Galactose-binding domain-like"/>
    <property type="match status" value="1"/>
</dbReference>
<organism evidence="2 3">
    <name type="scientific">Hymenobacter volaticus</name>
    <dbReference type="NCBI Taxonomy" id="2932254"/>
    <lineage>
        <taxon>Bacteria</taxon>
        <taxon>Pseudomonadati</taxon>
        <taxon>Bacteroidota</taxon>
        <taxon>Cytophagia</taxon>
        <taxon>Cytophagales</taxon>
        <taxon>Hymenobacteraceae</taxon>
        <taxon>Hymenobacter</taxon>
    </lineage>
</organism>
<accession>A0ABY4GCR1</accession>
<dbReference type="Proteomes" id="UP000830401">
    <property type="component" value="Plasmid unnamed1"/>
</dbReference>
<gene>
    <name evidence="2" type="ORF">MUN86_23930</name>
</gene>
<dbReference type="InterPro" id="IPR008979">
    <property type="entry name" value="Galactose-bd-like_sf"/>
</dbReference>
<geneLocation type="plasmid" evidence="2 3">
    <name>unnamed1</name>
</geneLocation>
<evidence type="ECO:0000313" key="2">
    <source>
        <dbReference type="EMBL" id="UOQ68557.1"/>
    </source>
</evidence>
<dbReference type="Gene3D" id="2.60.120.260">
    <property type="entry name" value="Galactose-binding domain-like"/>
    <property type="match status" value="1"/>
</dbReference>
<keyword evidence="3" id="KW-1185">Reference proteome</keyword>
<dbReference type="PANTHER" id="PTHR42732">
    <property type="entry name" value="BETA-GALACTOSIDASE"/>
    <property type="match status" value="1"/>
</dbReference>
<dbReference type="RefSeq" id="WP_245125893.1">
    <property type="nucleotide sequence ID" value="NZ_CP095062.1"/>
</dbReference>
<name>A0ABY4GCR1_9BACT</name>
<evidence type="ECO:0000256" key="1">
    <source>
        <dbReference type="SAM" id="SignalP"/>
    </source>
</evidence>